<accession>A0A5N5H7Q0</accession>
<name>A0A5N5H7Q0_9ROSA</name>
<reference evidence="2 3" key="3">
    <citation type="submission" date="2019-11" db="EMBL/GenBank/DDBJ databases">
        <title>A de novo genome assembly of a pear dwarfing rootstock.</title>
        <authorList>
            <person name="Wang F."/>
            <person name="Wang J."/>
            <person name="Li S."/>
            <person name="Zhang Y."/>
            <person name="Fang M."/>
            <person name="Ma L."/>
            <person name="Zhao Y."/>
            <person name="Jiang S."/>
        </authorList>
    </citation>
    <scope>NUCLEOTIDE SEQUENCE [LARGE SCALE GENOMIC DNA]</scope>
    <source>
        <strain evidence="2">S2</strain>
        <tissue evidence="2">Leaf</tissue>
    </source>
</reference>
<gene>
    <name evidence="2" type="ORF">D8674_024715</name>
</gene>
<dbReference type="Proteomes" id="UP000327157">
    <property type="component" value="Chromosome 4"/>
</dbReference>
<protein>
    <submittedName>
        <fullName evidence="2">Uncharacterized protein</fullName>
    </submittedName>
</protein>
<sequence length="99" mass="11167">MKMSSADKLFFDGKIRPIKLTTYHEKPQIKDPKILSQAGPTPSPPNIANGITSPLTTHKFSRLWLHLDLKPEIGTDKEDWVGFELVRGRDLVAFCHKLG</sequence>
<dbReference type="EMBL" id="SMOL01000231">
    <property type="protein sequence ID" value="KAB2622533.1"/>
    <property type="molecule type" value="Genomic_DNA"/>
</dbReference>
<proteinExistence type="predicted"/>
<comment type="caution">
    <text evidence="2">The sequence shown here is derived from an EMBL/GenBank/DDBJ whole genome shotgun (WGS) entry which is preliminary data.</text>
</comment>
<evidence type="ECO:0000313" key="3">
    <source>
        <dbReference type="Proteomes" id="UP000327157"/>
    </source>
</evidence>
<organism evidence="2 3">
    <name type="scientific">Pyrus ussuriensis x Pyrus communis</name>
    <dbReference type="NCBI Taxonomy" id="2448454"/>
    <lineage>
        <taxon>Eukaryota</taxon>
        <taxon>Viridiplantae</taxon>
        <taxon>Streptophyta</taxon>
        <taxon>Embryophyta</taxon>
        <taxon>Tracheophyta</taxon>
        <taxon>Spermatophyta</taxon>
        <taxon>Magnoliopsida</taxon>
        <taxon>eudicotyledons</taxon>
        <taxon>Gunneridae</taxon>
        <taxon>Pentapetalae</taxon>
        <taxon>rosids</taxon>
        <taxon>fabids</taxon>
        <taxon>Rosales</taxon>
        <taxon>Rosaceae</taxon>
        <taxon>Amygdaloideae</taxon>
        <taxon>Maleae</taxon>
        <taxon>Pyrus</taxon>
    </lineage>
</organism>
<evidence type="ECO:0000256" key="1">
    <source>
        <dbReference type="SAM" id="MobiDB-lite"/>
    </source>
</evidence>
<keyword evidence="3" id="KW-1185">Reference proteome</keyword>
<feature type="region of interest" description="Disordered" evidence="1">
    <location>
        <begin position="31"/>
        <end position="51"/>
    </location>
</feature>
<reference evidence="3" key="2">
    <citation type="submission" date="2019-10" db="EMBL/GenBank/DDBJ databases">
        <title>A de novo genome assembly of a pear dwarfing rootstock.</title>
        <authorList>
            <person name="Wang F."/>
            <person name="Wang J."/>
            <person name="Li S."/>
            <person name="Zhang Y."/>
            <person name="Fang M."/>
            <person name="Ma L."/>
            <person name="Zhao Y."/>
            <person name="Jiang S."/>
        </authorList>
    </citation>
    <scope>NUCLEOTIDE SEQUENCE [LARGE SCALE GENOMIC DNA]</scope>
</reference>
<dbReference type="AlphaFoldDB" id="A0A5N5H7Q0"/>
<evidence type="ECO:0000313" key="2">
    <source>
        <dbReference type="EMBL" id="KAB2622533.1"/>
    </source>
</evidence>
<reference evidence="2 3" key="1">
    <citation type="submission" date="2019-09" db="EMBL/GenBank/DDBJ databases">
        <authorList>
            <person name="Ou C."/>
        </authorList>
    </citation>
    <scope>NUCLEOTIDE SEQUENCE [LARGE SCALE GENOMIC DNA]</scope>
    <source>
        <strain evidence="2">S2</strain>
        <tissue evidence="2">Leaf</tissue>
    </source>
</reference>